<evidence type="ECO:0000313" key="9">
    <source>
        <dbReference type="EnsemblMetazoa" id="GAUT035932-PA"/>
    </source>
</evidence>
<evidence type="ECO:0008006" key="11">
    <source>
        <dbReference type="Google" id="ProtNLM"/>
    </source>
</evidence>
<name>A0A1A9VFW7_GLOAU</name>
<evidence type="ECO:0000256" key="1">
    <source>
        <dbReference type="ARBA" id="ARBA00004236"/>
    </source>
</evidence>
<dbReference type="GO" id="GO:0005737">
    <property type="term" value="C:cytoplasm"/>
    <property type="evidence" value="ECO:0007669"/>
    <property type="project" value="TreeGrafter"/>
</dbReference>
<dbReference type="STRING" id="7395.A0A1A9VFW7"/>
<keyword evidence="5 8" id="KW-1133">Transmembrane helix</keyword>
<evidence type="ECO:0000256" key="8">
    <source>
        <dbReference type="SAM" id="Phobius"/>
    </source>
</evidence>
<protein>
    <recommendedName>
        <fullName evidence="11">Scavenger receptor class B member 1</fullName>
    </recommendedName>
</protein>
<dbReference type="VEuPathDB" id="VectorBase:GAUT035932"/>
<dbReference type="Proteomes" id="UP000078200">
    <property type="component" value="Unassembled WGS sequence"/>
</dbReference>
<keyword evidence="3" id="KW-1003">Cell membrane</keyword>
<feature type="transmembrane region" description="Helical" evidence="8">
    <location>
        <begin position="21"/>
        <end position="38"/>
    </location>
</feature>
<accession>A0A1A9VFW7</accession>
<dbReference type="EnsemblMetazoa" id="GAUT035932-RA">
    <property type="protein sequence ID" value="GAUT035932-PA"/>
    <property type="gene ID" value="GAUT035932"/>
</dbReference>
<keyword evidence="4 8" id="KW-0812">Transmembrane</keyword>
<evidence type="ECO:0000256" key="6">
    <source>
        <dbReference type="ARBA" id="ARBA00023136"/>
    </source>
</evidence>
<keyword evidence="10" id="KW-1185">Reference proteome</keyword>
<feature type="transmembrane region" description="Helical" evidence="8">
    <location>
        <begin position="465"/>
        <end position="487"/>
    </location>
</feature>
<reference evidence="9" key="1">
    <citation type="submission" date="2020-05" db="UniProtKB">
        <authorList>
            <consortium name="EnsemblMetazoa"/>
        </authorList>
    </citation>
    <scope>IDENTIFICATION</scope>
    <source>
        <strain evidence="9">TTRI</strain>
    </source>
</reference>
<keyword evidence="7" id="KW-0325">Glycoprotein</keyword>
<evidence type="ECO:0000313" key="10">
    <source>
        <dbReference type="Proteomes" id="UP000078200"/>
    </source>
</evidence>
<dbReference type="AlphaFoldDB" id="A0A1A9VFW7"/>
<dbReference type="Pfam" id="PF01130">
    <property type="entry name" value="CD36"/>
    <property type="match status" value="1"/>
</dbReference>
<dbReference type="InterPro" id="IPR002159">
    <property type="entry name" value="CD36_fam"/>
</dbReference>
<organism evidence="9 10">
    <name type="scientific">Glossina austeni</name>
    <name type="common">Savannah tsetse fly</name>
    <dbReference type="NCBI Taxonomy" id="7395"/>
    <lineage>
        <taxon>Eukaryota</taxon>
        <taxon>Metazoa</taxon>
        <taxon>Ecdysozoa</taxon>
        <taxon>Arthropoda</taxon>
        <taxon>Hexapoda</taxon>
        <taxon>Insecta</taxon>
        <taxon>Pterygota</taxon>
        <taxon>Neoptera</taxon>
        <taxon>Endopterygota</taxon>
        <taxon>Diptera</taxon>
        <taxon>Brachycera</taxon>
        <taxon>Muscomorpha</taxon>
        <taxon>Hippoboscoidea</taxon>
        <taxon>Glossinidae</taxon>
        <taxon>Glossina</taxon>
    </lineage>
</organism>
<comment type="similarity">
    <text evidence="2">Belongs to the CD36 family.</text>
</comment>
<proteinExistence type="inferred from homology"/>
<evidence type="ECO:0000256" key="3">
    <source>
        <dbReference type="ARBA" id="ARBA00022475"/>
    </source>
</evidence>
<dbReference type="GO" id="GO:0005886">
    <property type="term" value="C:plasma membrane"/>
    <property type="evidence" value="ECO:0007669"/>
    <property type="project" value="UniProtKB-SubCell"/>
</dbReference>
<sequence>MKINIFARGTSPSANLKILSVGFLGIILMLLATTIFIIDPVKTIAKSQMTFRKGSTLFNVWQKPPLEVFITVYMFNVTNYDRFSSGVDDKMKLAEVGPYVYQEWLENHNATFHANNTVTFVPKRTVKFVRERSVGDPKVDKIIVPNIPYLGATSAASSFSMVTAMALRALTSRLQSKTMLDITVHDYLWGYEDRLVYLASKLIPQIINFEKFGLLERMFNEGHNVVNMHLPGSKISRDRQPKYYREFSINTWNNEKTINYWTNSRKQNLTNCNRVYGTFDGSLFPHDIEKGEILRIYRKTFCRTLPIVFTHPSTINGVEAYNFKLHEKSFDSDLSDGDSSCFCKNRKCLRKGLGNITPCYYNIPLAISFPHFFNADPSLLKPFEGLDPNESKHGTEIALQPQLGIPMSVKSRFQVNLAMSDVSFNGEVQRFRNMVLPIFWLQISLDELTPYLKTLVILSFKVGPIAQGSLVIILIAAGLSLIACALWKTLPETLTRHATIKTIKFPLDRRVSVRRPDTSIQPLLQDEKTIELQNWIDEDEKGVVFTFTPVEDSGDTF</sequence>
<evidence type="ECO:0000256" key="7">
    <source>
        <dbReference type="ARBA" id="ARBA00023180"/>
    </source>
</evidence>
<comment type="subcellular location">
    <subcellularLocation>
        <location evidence="1">Cell membrane</location>
    </subcellularLocation>
</comment>
<evidence type="ECO:0000256" key="4">
    <source>
        <dbReference type="ARBA" id="ARBA00022692"/>
    </source>
</evidence>
<dbReference type="PANTHER" id="PTHR11923">
    <property type="entry name" value="SCAVENGER RECEPTOR CLASS B TYPE-1 SR-B1"/>
    <property type="match status" value="1"/>
</dbReference>
<dbReference type="PANTHER" id="PTHR11923:SF104">
    <property type="entry name" value="FI07620P"/>
    <property type="match status" value="1"/>
</dbReference>
<evidence type="ECO:0000256" key="5">
    <source>
        <dbReference type="ARBA" id="ARBA00022989"/>
    </source>
</evidence>
<keyword evidence="6 8" id="KW-0472">Membrane</keyword>
<dbReference type="PRINTS" id="PR01609">
    <property type="entry name" value="CD36FAMILY"/>
</dbReference>
<dbReference type="GO" id="GO:0005044">
    <property type="term" value="F:scavenger receptor activity"/>
    <property type="evidence" value="ECO:0007669"/>
    <property type="project" value="TreeGrafter"/>
</dbReference>
<evidence type="ECO:0000256" key="2">
    <source>
        <dbReference type="ARBA" id="ARBA00010532"/>
    </source>
</evidence>